<evidence type="ECO:0000313" key="16">
    <source>
        <dbReference type="EMBL" id="JAA76231.1"/>
    </source>
</evidence>
<keyword evidence="12 15" id="KW-0472">Membrane</keyword>
<organism evidence="16">
    <name type="scientific">Rhodnius prolixus</name>
    <name type="common">Triatomid bug</name>
    <dbReference type="NCBI Taxonomy" id="13249"/>
    <lineage>
        <taxon>Eukaryota</taxon>
        <taxon>Metazoa</taxon>
        <taxon>Ecdysozoa</taxon>
        <taxon>Arthropoda</taxon>
        <taxon>Hexapoda</taxon>
        <taxon>Insecta</taxon>
        <taxon>Pterygota</taxon>
        <taxon>Neoptera</taxon>
        <taxon>Paraneoptera</taxon>
        <taxon>Hemiptera</taxon>
        <taxon>Heteroptera</taxon>
        <taxon>Panheteroptera</taxon>
        <taxon>Cimicomorpha</taxon>
        <taxon>Reduviidae</taxon>
        <taxon>Triatominae</taxon>
        <taxon>Rhodnius</taxon>
    </lineage>
</organism>
<dbReference type="GO" id="GO:0004497">
    <property type="term" value="F:monooxygenase activity"/>
    <property type="evidence" value="ECO:0007669"/>
    <property type="project" value="UniProtKB-KW"/>
</dbReference>
<comment type="subcellular location">
    <subcellularLocation>
        <location evidence="3">Endoplasmic reticulum membrane</location>
        <topology evidence="3">Peripheral membrane protein</topology>
    </subcellularLocation>
    <subcellularLocation>
        <location evidence="2">Microsome membrane</location>
        <topology evidence="2">Peripheral membrane protein</topology>
    </subcellularLocation>
</comment>
<dbReference type="InterPro" id="IPR017972">
    <property type="entry name" value="Cyt_P450_CS"/>
</dbReference>
<accession>R4FNI5</accession>
<evidence type="ECO:0000256" key="9">
    <source>
        <dbReference type="ARBA" id="ARBA00023002"/>
    </source>
</evidence>
<dbReference type="Gene3D" id="1.10.630.10">
    <property type="entry name" value="Cytochrome P450"/>
    <property type="match status" value="1"/>
</dbReference>
<proteinExistence type="evidence at transcript level"/>
<dbReference type="InterPro" id="IPR001128">
    <property type="entry name" value="Cyt_P450"/>
</dbReference>
<dbReference type="InterPro" id="IPR036396">
    <property type="entry name" value="Cyt_P450_sf"/>
</dbReference>
<dbReference type="PANTHER" id="PTHR24292">
    <property type="entry name" value="CYTOCHROME P450"/>
    <property type="match status" value="1"/>
</dbReference>
<dbReference type="FunFam" id="1.10.630.10:FF:000042">
    <property type="entry name" value="Cytochrome P450"/>
    <property type="match status" value="1"/>
</dbReference>
<evidence type="ECO:0000256" key="4">
    <source>
        <dbReference type="ARBA" id="ARBA00010617"/>
    </source>
</evidence>
<evidence type="ECO:0000256" key="13">
    <source>
        <dbReference type="PIRSR" id="PIRSR602402-1"/>
    </source>
</evidence>
<keyword evidence="5 13" id="KW-0349">Heme</keyword>
<evidence type="ECO:0000256" key="5">
    <source>
        <dbReference type="ARBA" id="ARBA00022617"/>
    </source>
</evidence>
<keyword evidence="11 14" id="KW-0503">Monooxygenase</keyword>
<evidence type="ECO:0000256" key="14">
    <source>
        <dbReference type="RuleBase" id="RU000461"/>
    </source>
</evidence>
<comment type="cofactor">
    <cofactor evidence="1 13">
        <name>heme</name>
        <dbReference type="ChEBI" id="CHEBI:30413"/>
    </cofactor>
</comment>
<dbReference type="GO" id="GO:0020037">
    <property type="term" value="F:heme binding"/>
    <property type="evidence" value="ECO:0007669"/>
    <property type="project" value="InterPro"/>
</dbReference>
<dbReference type="PANTHER" id="PTHR24292:SF100">
    <property type="entry name" value="CYTOCHROME P450 6A16, ISOFORM B-RELATED"/>
    <property type="match status" value="1"/>
</dbReference>
<dbReference type="CDD" id="cd11056">
    <property type="entry name" value="CYP6-like"/>
    <property type="match status" value="1"/>
</dbReference>
<sequence>MMHLTSLLVSIVISLVTFAVYKVWRKNRYWQERGVPHRKPWLFLGNTIPAFLAKTTTGEQFAEICKEFPNSPYVGGYDFMKPLLLITDLDIIENILIKDFIHFVDHGFNVDFKNRPFDSNLFLMSGKHWRAVRNKLSPLFTTGKLRMMFDSMKQCGDQLVEQLEAANRQEIEMKEYLRCFAVDVIGSCAFGIDAGTLANPNNEFYKMAKKTFKMDLWQIIKLILVVTFTPIARFFNISFNKRDVKKYFCNVIDETLKYRRETEFRRNDFVQMMMQLQSKGYVEIQTKDPADDYLGMEQSTYTTWKYEMSDEEMTGHAFTFLTAGFDSLYLTMLHALYEFAKNPEIQEKARQEILIEMKSTETMTYQTLKEMTYLEQCVKETLRKYSPSQFLMRACTKDYILPDGFKIQRGQKIMIPVIYLHGNPNIYPEPERFQPERFDPDSSLHSCAFLPFGNGPRICIAMRFAMLEIKYCLAKLLMNYRFQINNKTKEPLTLNPKSLFTEPNENIIFNITKIE</sequence>
<evidence type="ECO:0000256" key="3">
    <source>
        <dbReference type="ARBA" id="ARBA00004406"/>
    </source>
</evidence>
<dbReference type="InterPro" id="IPR050476">
    <property type="entry name" value="Insect_CytP450_Detox"/>
</dbReference>
<dbReference type="PROSITE" id="PS00086">
    <property type="entry name" value="CYTOCHROME_P450"/>
    <property type="match status" value="1"/>
</dbReference>
<evidence type="ECO:0000256" key="8">
    <source>
        <dbReference type="ARBA" id="ARBA00022848"/>
    </source>
</evidence>
<dbReference type="GO" id="GO:0005789">
    <property type="term" value="C:endoplasmic reticulum membrane"/>
    <property type="evidence" value="ECO:0007669"/>
    <property type="project" value="UniProtKB-SubCell"/>
</dbReference>
<name>R4FNI5_RHOPR</name>
<dbReference type="PRINTS" id="PR00385">
    <property type="entry name" value="P450"/>
</dbReference>
<dbReference type="SUPFAM" id="SSF48264">
    <property type="entry name" value="Cytochrome P450"/>
    <property type="match status" value="1"/>
</dbReference>
<evidence type="ECO:0000256" key="12">
    <source>
        <dbReference type="ARBA" id="ARBA00023136"/>
    </source>
</evidence>
<dbReference type="VEuPathDB" id="VectorBase:RPRC002146"/>
<dbReference type="Pfam" id="PF00067">
    <property type="entry name" value="p450"/>
    <property type="match status" value="1"/>
</dbReference>
<dbReference type="GO" id="GO:0016705">
    <property type="term" value="F:oxidoreductase activity, acting on paired donors, with incorporation or reduction of molecular oxygen"/>
    <property type="evidence" value="ECO:0007669"/>
    <property type="project" value="InterPro"/>
</dbReference>
<keyword evidence="7" id="KW-0256">Endoplasmic reticulum</keyword>
<dbReference type="AlphaFoldDB" id="R4FNI5"/>
<evidence type="ECO:0000256" key="2">
    <source>
        <dbReference type="ARBA" id="ARBA00004174"/>
    </source>
</evidence>
<protein>
    <submittedName>
        <fullName evidence="16">Putative cytochrome</fullName>
    </submittedName>
</protein>
<evidence type="ECO:0000256" key="15">
    <source>
        <dbReference type="SAM" id="Phobius"/>
    </source>
</evidence>
<dbReference type="InterPro" id="IPR002402">
    <property type="entry name" value="Cyt_P450_E_grp-II"/>
</dbReference>
<evidence type="ECO:0000256" key="11">
    <source>
        <dbReference type="ARBA" id="ARBA00023033"/>
    </source>
</evidence>
<dbReference type="HOGENOM" id="CLU_001570_5_2_1"/>
<evidence type="ECO:0000256" key="1">
    <source>
        <dbReference type="ARBA" id="ARBA00001971"/>
    </source>
</evidence>
<keyword evidence="15" id="KW-0812">Transmembrane</keyword>
<keyword evidence="8" id="KW-0492">Microsome</keyword>
<keyword evidence="6 13" id="KW-0479">Metal-binding</keyword>
<comment type="similarity">
    <text evidence="4 14">Belongs to the cytochrome P450 family.</text>
</comment>
<keyword evidence="10 13" id="KW-0408">Iron</keyword>
<feature type="transmembrane region" description="Helical" evidence="15">
    <location>
        <begin position="216"/>
        <end position="235"/>
    </location>
</feature>
<feature type="transmembrane region" description="Helical" evidence="15">
    <location>
        <begin position="6"/>
        <end position="24"/>
    </location>
</feature>
<feature type="binding site" description="axial binding residue" evidence="13">
    <location>
        <position position="459"/>
    </location>
    <ligand>
        <name>heme</name>
        <dbReference type="ChEBI" id="CHEBI:30413"/>
    </ligand>
    <ligandPart>
        <name>Fe</name>
        <dbReference type="ChEBI" id="CHEBI:18248"/>
    </ligandPart>
</feature>
<keyword evidence="9 14" id="KW-0560">Oxidoreductase</keyword>
<evidence type="ECO:0000256" key="6">
    <source>
        <dbReference type="ARBA" id="ARBA00022723"/>
    </source>
</evidence>
<dbReference type="EMBL" id="GAHY01001279">
    <property type="protein sequence ID" value="JAA76231.1"/>
    <property type="molecule type" value="mRNA"/>
</dbReference>
<dbReference type="PRINTS" id="PR00464">
    <property type="entry name" value="EP450II"/>
</dbReference>
<evidence type="ECO:0000256" key="7">
    <source>
        <dbReference type="ARBA" id="ARBA00022824"/>
    </source>
</evidence>
<keyword evidence="15" id="KW-1133">Transmembrane helix</keyword>
<reference evidence="16" key="1">
    <citation type="submission" date="2013-04" db="EMBL/GenBank/DDBJ databases">
        <title>An insight into the transcriptome of the digestive tract of the blood sucking bug, Rhodnius prolixus.</title>
        <authorList>
            <person name="Ribeiro J.M.C."/>
            <person name="Genta F.A."/>
            <person name="Sorgine M.H.F."/>
            <person name="Paiva-Silva G.O."/>
            <person name="Majerowicz D."/>
            <person name="Medeiros M."/>
            <person name="Koerich L."/>
            <person name="Terra W.R."/>
            <person name="Ferreira C."/>
            <person name="Pimentel A.C."/>
            <person name="Bisch P.M."/>
            <person name="Diniz M.M.P."/>
            <person name="Nascimento R."/>
            <person name="Salmon D."/>
            <person name="Silber A.M."/>
            <person name="Alves M."/>
            <person name="Oliveira M.F."/>
            <person name="Gondim K.C."/>
            <person name="Silva Neto M.A.C."/>
            <person name="Atella G.C."/>
            <person name="Araujo H."/>
            <person name="Dias F.S."/>
            <person name="Polycarpo C.R."/>
            <person name="Fampa P."/>
            <person name="Melo A.C."/>
            <person name="Tanaka A.S."/>
            <person name="Balczun C."/>
            <person name="Oliveira J.H.M."/>
            <person name="Goncalves R."/>
            <person name="Lazoski C."/>
            <person name="Pereira M.A."/>
            <person name="Rivera-Pomar R."/>
            <person name="Diambra L."/>
            <person name="Schaub G.A."/>
            <person name="Garcia E.S."/>
            <person name="Azambuja P."/>
            <person name="Braz G.R.C."/>
            <person name="Oliveira P.L."/>
        </authorList>
    </citation>
    <scope>NUCLEOTIDE SEQUENCE</scope>
</reference>
<evidence type="ECO:0000256" key="10">
    <source>
        <dbReference type="ARBA" id="ARBA00023004"/>
    </source>
</evidence>
<dbReference type="GO" id="GO:0005506">
    <property type="term" value="F:iron ion binding"/>
    <property type="evidence" value="ECO:0007669"/>
    <property type="project" value="InterPro"/>
</dbReference>